<feature type="transmembrane region" description="Helical" evidence="2">
    <location>
        <begin position="20"/>
        <end position="41"/>
    </location>
</feature>
<reference evidence="5" key="2">
    <citation type="submission" date="2014-06" db="EMBL/GenBank/DDBJ databases">
        <title>The complete genome of Blastobotrys (Arxula) adeninivorans LS3 - a yeast of biotechnological interest.</title>
        <authorList>
            <person name="Kunze G."/>
            <person name="Gaillardin C."/>
            <person name="Czernicka M."/>
            <person name="Durrens P."/>
            <person name="Martin T."/>
            <person name="Boer E."/>
            <person name="Gabaldon T."/>
            <person name="Cruz J."/>
            <person name="Talla E."/>
            <person name="Marck C."/>
            <person name="Goffeau A."/>
            <person name="Barbe V."/>
            <person name="Baret P."/>
            <person name="Baronian K."/>
            <person name="Beier S."/>
            <person name="Bleykasten C."/>
            <person name="Bode R."/>
            <person name="Casaregola S."/>
            <person name="Despons L."/>
            <person name="Fairhead C."/>
            <person name="Giersberg M."/>
            <person name="Gierski P."/>
            <person name="Hahnel U."/>
            <person name="Hartmann A."/>
            <person name="Jankowska D."/>
            <person name="Jubin C."/>
            <person name="Jung P."/>
            <person name="Lafontaine I."/>
            <person name="Leh-Louis V."/>
            <person name="Lemaire M."/>
            <person name="Marcet-Houben M."/>
            <person name="Mascher M."/>
            <person name="Morel G."/>
            <person name="Richard G.-F."/>
            <person name="Riechen J."/>
            <person name="Sacerdot C."/>
            <person name="Sarkar A."/>
            <person name="Savel G."/>
            <person name="Schacherer J."/>
            <person name="Sherman D."/>
            <person name="Straub M.-L."/>
            <person name="Stein N."/>
            <person name="Thierry A."/>
            <person name="Trautwein-Schult A."/>
            <person name="Westhof E."/>
            <person name="Worch S."/>
            <person name="Dujon B."/>
            <person name="Souciet J.-L."/>
            <person name="Wincker P."/>
            <person name="Scholz U."/>
            <person name="Neuveglise N."/>
        </authorList>
    </citation>
    <scope>NUCLEOTIDE SEQUENCE</scope>
    <source>
        <strain evidence="5">LS3</strain>
    </source>
</reference>
<feature type="region of interest" description="Disordered" evidence="1">
    <location>
        <begin position="176"/>
        <end position="210"/>
    </location>
</feature>
<organism evidence="5">
    <name type="scientific">Blastobotrys adeninivorans</name>
    <name type="common">Yeast</name>
    <name type="synonym">Arxula adeninivorans</name>
    <dbReference type="NCBI Taxonomy" id="409370"/>
    <lineage>
        <taxon>Eukaryota</taxon>
        <taxon>Fungi</taxon>
        <taxon>Dikarya</taxon>
        <taxon>Ascomycota</taxon>
        <taxon>Saccharomycotina</taxon>
        <taxon>Dipodascomycetes</taxon>
        <taxon>Dipodascales</taxon>
        <taxon>Trichomonascaceae</taxon>
        <taxon>Blastobotrys</taxon>
    </lineage>
</organism>
<feature type="region of interest" description="Disordered" evidence="1">
    <location>
        <begin position="2099"/>
        <end position="2118"/>
    </location>
</feature>
<dbReference type="Pfam" id="PF21678">
    <property type="entry name" value="Csf1_N"/>
    <property type="match status" value="2"/>
</dbReference>
<dbReference type="InterPro" id="IPR056779">
    <property type="entry name" value="Csf1_C"/>
</dbReference>
<proteinExistence type="predicted"/>
<name>A0A060TBT7_BLAAD</name>
<dbReference type="GO" id="GO:0006113">
    <property type="term" value="P:fermentation"/>
    <property type="evidence" value="ECO:0007669"/>
    <property type="project" value="InterPro"/>
</dbReference>
<dbReference type="Pfam" id="PF25038">
    <property type="entry name" value="Csf1_C"/>
    <property type="match status" value="1"/>
</dbReference>
<dbReference type="InterPro" id="IPR048636">
    <property type="entry name" value="Csf1_N"/>
</dbReference>
<protein>
    <submittedName>
        <fullName evidence="5">ARAD1D34562p</fullName>
    </submittedName>
</protein>
<evidence type="ECO:0000259" key="4">
    <source>
        <dbReference type="Pfam" id="PF25038"/>
    </source>
</evidence>
<evidence type="ECO:0000256" key="2">
    <source>
        <dbReference type="SAM" id="Phobius"/>
    </source>
</evidence>
<dbReference type="EMBL" id="HG937694">
    <property type="protein sequence ID" value="CDP38433.1"/>
    <property type="molecule type" value="Genomic_DNA"/>
</dbReference>
<feature type="domain" description="Csf1 N-terminal" evidence="3">
    <location>
        <begin position="809"/>
        <end position="1108"/>
    </location>
</feature>
<feature type="domain" description="Csf1 N-terminal" evidence="3">
    <location>
        <begin position="34"/>
        <end position="798"/>
    </location>
</feature>
<feature type="region of interest" description="Disordered" evidence="1">
    <location>
        <begin position="1114"/>
        <end position="1135"/>
    </location>
</feature>
<accession>A0A060TBT7</accession>
<dbReference type="PANTHER" id="PTHR32085">
    <property type="entry name" value="PROTEIN CSF1"/>
    <property type="match status" value="1"/>
</dbReference>
<evidence type="ECO:0000313" key="5">
    <source>
        <dbReference type="EMBL" id="CDP38433.1"/>
    </source>
</evidence>
<keyword evidence="2" id="KW-1133">Transmembrane helix</keyword>
<gene>
    <name evidence="5" type="ORF">GNLVRS02_ARAD1D34562g</name>
</gene>
<feature type="domain" description="Csf1 C-terminal region" evidence="4">
    <location>
        <begin position="2141"/>
        <end position="3066"/>
    </location>
</feature>
<dbReference type="InterPro" id="IPR029636">
    <property type="entry name" value="Csf1"/>
</dbReference>
<reference evidence="5" key="1">
    <citation type="submission" date="2014-02" db="EMBL/GenBank/DDBJ databases">
        <authorList>
            <person name="Genoscope - CEA"/>
        </authorList>
    </citation>
    <scope>NUCLEOTIDE SEQUENCE</scope>
    <source>
        <strain evidence="5">LS3</strain>
    </source>
</reference>
<dbReference type="PANTHER" id="PTHR32085:SF3">
    <property type="entry name" value="PROTEIN CSF1"/>
    <property type="match status" value="1"/>
</dbReference>
<keyword evidence="2" id="KW-0812">Transmembrane</keyword>
<keyword evidence="2" id="KW-0472">Membrane</keyword>
<dbReference type="PhylomeDB" id="A0A060TBT7"/>
<feature type="compositionally biased region" description="Low complexity" evidence="1">
    <location>
        <begin position="193"/>
        <end position="207"/>
    </location>
</feature>
<evidence type="ECO:0000256" key="1">
    <source>
        <dbReference type="SAM" id="MobiDB-lite"/>
    </source>
</evidence>
<evidence type="ECO:0000259" key="3">
    <source>
        <dbReference type="Pfam" id="PF21678"/>
    </source>
</evidence>
<sequence>MDSRPEFQSVSIDGTKTFSWVFMVDWVLAMVLTIFIIFFFNRLVGSIISALVRLYFWRKHRVRLKVQSVQLSLLGGRLFFKNLTYVGSNEMISALQGNLTWRYWLHWRRISKLEASQHPGGDHLASESAPTRLKMHIDGLEWFVYNRSAAYDSLFDYISKSEKLNPMDTNIDAADEKNDAKKENKSHSRADDNTSSATTSNDNSNSAHLSDSSLTAQDIAFLRLLPLQVRFTKGAVVIGNNSTPSVLVLHCSSGLATLDASPSPNRLDKYQMGYDADLDNAILEMRDNIDYTGPSKYEPFRSKPTSPPTPWVNAALTAFNLLKKLNPVKNRGLSADANGEDPEKDQQPWKGLSRYISHDTDVSHSDAPTAELDPTNIVDEYAKTSVLVDARKCTLSYHYDIPGIVPACPPRTLAADGPDIGNGGAPPQFGATVRLENATVHYGPWADRQRVFLQSMLVPPYYIDATPERKRDCGEPRLYTQFKLLVEFCGDSIIRIPLRESSKNADFLAKMKESQDTGVSIRPFGWIEAKFKDESTLSFTTQLMATNLGSTNLFRLDMKYPEVRSSVNHGLLFSANCHKVDGKISYPLQWNGLQKWNISNHSTNVRTFFLREHVTLLSDLFNDFAMGPPVPYDLFVPCIYDVTWKIEHYGIFLNVNEANIINNPSDFEDNIFISFQGSLLEIGISVPMDQIARQRNTVDFSISTPRFDLVVDAPPWHTAHNFLDSKTLGRAHEFVIKGTYDYYATVEAGTTDTLVINANASDVTFVCYGFVLKYLMRVRENYFGEHAHFQTLEEFTSNSRQLTPEYKFTKNVNDTDVLLYVYVSNGTIVLPSCIYSPSSHLRLDFAAFDTDVRFTNYYMDLQMDITPARGVYASHVNTDTILDLAKSPITGSSDLFIDGIVIHGHRIFGLPPTEPTYFCRWDIDIGDVNIDSSFPFLDGFNRAIDCLIFSFKDNENSMLLPEPPLFDLLYLTVNISAIYLAVSAENVLLKLDAYPFKLDLNDLSNERYSKRLNLCIPTIDGSLLLQDIETASLNTSLRVTDFVQSRHAAHRYESQQKHLNLHDAPFQRSPFFIQSEYVEHFSSAKLIRPSMSLPPVPPPLNSSTLRLIDPSSMPMGHHSAQDSYNETHPSEVSVHSRDPHSVLLRGRPISRHLSSAASVPRLSTISQMAPAKDEPKGIDEQDFDFDNAVYMRPKQAKRIGVMGNSNSKLVKIMESESEQYFANNSEVRPRYSPEDNVECDNFIVQLGDVAVTAGPRVLECIEIFSKVSEQKDPDAIIDDLEKEVSKKISYIQHGEPETKNVRLIVPSVDFKYGANFEESYVFAHFQDISAAMRISVAKIPENLDDFIRHTMTYSGHQSVFFDLGSANIGIQKTEGSSPGVKPCVLQVGRTGFWLHDDQEACNTGTLRVKSIDALILSSHVEWTTNFLATSLRELENRPKSRRLSPSSLRVQLIHRLVVAGEEHKVEHDPPVLTKPAHVIRTSQHVRASTSWKILVRLRHLANHVPSKKLRNFWIEDSTPTLERTLKLQIRNIFSKWRSWELSNISESLFFRYLVESDSLKKLLLSFTYHFLLESETIGVRLRYPDEEDYVRLDYTKIVIEWKHFDSDNCHLNSMLSVGDIRTRVNYRVLNLVKDCTKQFPIGTGSTGEQTKVSKAGSAQSKYHVNIDLSLFVSEYDFLFRLPSVSTRLEGAGFKFAPQLRYAEGSVKPLLGILSSSELWWTLSVNRPKNRGDSNKMATLFVDNVTASVGSSDMFALAPKIGVASIKDIRVAVHKSMEDICSILVDTLKSDIWLFKQFEGTSESDLQSADGSFPYFGPLNVKLTLNAFRIDTQVFRSLRCLYRLDNIVFNIRQVDQRSLSCQLDVASQSLDVIGSDVANKLVKISIVDVETLSRIELAPVSTDTSALEILFNVSQVDFNIESLPDLLQQAEYILVQDEISSLSDAVNSLKAVIESEGKQAVDEGSTCKLAPNMNMFVKRATLVASVPQASLLFDTSNFSLRYSSFSMDSDDGIIKKPRFAGISTDESRVLILAETVPRDFANIFSVQGTLTYQERKGESDKDELEYTSELIRVMLGAESVAALYDYGKLLDPHLETISNLAKKPNTQEEEEEEEKPKAAAISSKMVGLMDHFEEKLNITLRLQNASVMWLFSSSSKASTSQGIMVGYESFELITRGYHAQTRLNGAFLTPVTDEYFADGWQVIDKPNTAYLPNIALKVKYFHDGRFPVLRASVTGDSLKILLVPSIVNIVAGAVDSVSNLSERFVQGADQPSGTWTRRKSIRSAKVPRKAPTKVRLPFSLTLKIKFAASVIQFWSDQGFALHRPTVESTYSPGDSGSNAPAIYLETPSFNAGVAYNLVDEGPDKFSMRLFISSSLNTVYPKSVPVIMEIVNDVKRTLSAFHQIKTQPKALEPVGPIEQEELALPDSKGSGLLNSVDVVINIRYGRQEIALSCMPAAKVSAAVSLDRLSLSVNTCENETSGRFYAMTCLASNFKMSLQHIYSREVSGFISVQDMMLFMAKREMSSTMLTGKIADIDFDVNMKQMQELELFMDIWRPRGLNVQTPVDTKKPEATTDTTDSGMVYRYHRASTTTAMPWSISLEIVNTKGQADLGQSVAKLSLHLDRFWLASRKKSNWEQSMVLGFDSIYLDSEGRIGGAIWLNQLEVRTAIMWPTADEDKDDQDFVVPLVQAVLKAGSVQCCLSLDFHMFMIAQLKQVGLSMTNQRERDEDGAVAGDDRLLVVGNCDSVDISMTGLAASHILDIYHTIARIRKESNASYNAILQDSAKGEDGKGTKGNKPGDKGQNRHRDHTLSNVIAKLRTVLDINIGGINLSIFPNRFTDSLAFIMSVNQASAGYGQGKENQYLESSVNLRIKDFVVALPTLRKAFTPAGDNIGFGDIGLFVTHVRDYAKGGTIIGIPTCHVNMTTWQEFGHAIVEYEFQSSFGGRVDIGWNLGSVNFIRDMWDAHARAFGSRRETYAMRSRSNVLAAVNLDENLKEVHLSPAYSYVPREPPIIDTPQLRDMGEATPPIEWIGLNRQRFPGLTHQVILLPLQSLVGDVELLYRQVLGRS</sequence>
<dbReference type="GO" id="GO:0016020">
    <property type="term" value="C:membrane"/>
    <property type="evidence" value="ECO:0007669"/>
    <property type="project" value="InterPro"/>
</dbReference>
<feature type="compositionally biased region" description="Basic and acidic residues" evidence="1">
    <location>
        <begin position="176"/>
        <end position="192"/>
    </location>
</feature>
<feature type="region of interest" description="Disordered" evidence="1">
    <location>
        <begin position="2784"/>
        <end position="2807"/>
    </location>
</feature>
<feature type="compositionally biased region" description="Basic and acidic residues" evidence="1">
    <location>
        <begin position="2784"/>
        <end position="2803"/>
    </location>
</feature>